<dbReference type="PANTHER" id="PTHR43777">
    <property type="entry name" value="MOLYBDENUM COFACTOR CYTIDYLYLTRANSFERASE"/>
    <property type="match status" value="1"/>
</dbReference>
<feature type="domain" description="MobA-like NTP transferase" evidence="1">
    <location>
        <begin position="26"/>
        <end position="187"/>
    </location>
</feature>
<organism evidence="2 3">
    <name type="scientific">Curtobacterium caseinilyticum</name>
    <dbReference type="NCBI Taxonomy" id="3055137"/>
    <lineage>
        <taxon>Bacteria</taxon>
        <taxon>Bacillati</taxon>
        <taxon>Actinomycetota</taxon>
        <taxon>Actinomycetes</taxon>
        <taxon>Micrococcales</taxon>
        <taxon>Microbacteriaceae</taxon>
        <taxon>Curtobacterium</taxon>
    </lineage>
</organism>
<dbReference type="SUPFAM" id="SSF53448">
    <property type="entry name" value="Nucleotide-diphospho-sugar transferases"/>
    <property type="match status" value="1"/>
</dbReference>
<evidence type="ECO:0000313" key="3">
    <source>
        <dbReference type="Proteomes" id="UP001236404"/>
    </source>
</evidence>
<dbReference type="RefSeq" id="WP_289472242.1">
    <property type="nucleotide sequence ID" value="NZ_JAUCMN010000002.1"/>
</dbReference>
<name>A0ABT7TMB4_9MICO</name>
<evidence type="ECO:0000259" key="1">
    <source>
        <dbReference type="Pfam" id="PF12804"/>
    </source>
</evidence>
<dbReference type="PANTHER" id="PTHR43777:SF1">
    <property type="entry name" value="MOLYBDENUM COFACTOR CYTIDYLYLTRANSFERASE"/>
    <property type="match status" value="1"/>
</dbReference>
<dbReference type="Pfam" id="PF12804">
    <property type="entry name" value="NTP_transf_3"/>
    <property type="match status" value="1"/>
</dbReference>
<accession>A0ABT7TMB4</accession>
<keyword evidence="3" id="KW-1185">Reference proteome</keyword>
<keyword evidence="2" id="KW-0808">Transferase</keyword>
<dbReference type="GO" id="GO:0016740">
    <property type="term" value="F:transferase activity"/>
    <property type="evidence" value="ECO:0007669"/>
    <property type="project" value="UniProtKB-KW"/>
</dbReference>
<reference evidence="2 3" key="1">
    <citation type="submission" date="2023-06" db="EMBL/GenBank/DDBJ databases">
        <authorList>
            <person name="Feng G."/>
            <person name="Li J."/>
            <person name="Zhu H."/>
        </authorList>
    </citation>
    <scope>NUCLEOTIDE SEQUENCE [LARGE SCALE GENOMIC DNA]</scope>
    <source>
        <strain evidence="2 3">RHCKG28</strain>
    </source>
</reference>
<sequence>MGLGAGVRLTAAAVPVGPVARPTVVGVLLAAGAGTRMGRPKALVRDPSGTPWVVLGVDALLDGGCDEVVVVLGAAAEAARELVPARPDVRIVVAPDWADGPGASLAAGLRALPDGTAACISLVDLPGLPAEVVRRVLAGPWTEGVLRRAVHAGHPGHPVLVGPGHRARLLAAVLREPGDRSAGAWLRGAGVEAVPCDDLWDGADQDRPGSDVP</sequence>
<protein>
    <submittedName>
        <fullName evidence="2">NTP transferase domain-containing protein</fullName>
    </submittedName>
</protein>
<proteinExistence type="predicted"/>
<dbReference type="Proteomes" id="UP001236404">
    <property type="component" value="Unassembled WGS sequence"/>
</dbReference>
<dbReference type="InterPro" id="IPR029044">
    <property type="entry name" value="Nucleotide-diphossugar_trans"/>
</dbReference>
<gene>
    <name evidence="2" type="ORF">QUG93_03425</name>
</gene>
<dbReference type="EMBL" id="JAUCMN010000002">
    <property type="protein sequence ID" value="MDM7890727.1"/>
    <property type="molecule type" value="Genomic_DNA"/>
</dbReference>
<evidence type="ECO:0000313" key="2">
    <source>
        <dbReference type="EMBL" id="MDM7890727.1"/>
    </source>
</evidence>
<comment type="caution">
    <text evidence="2">The sequence shown here is derived from an EMBL/GenBank/DDBJ whole genome shotgun (WGS) entry which is preliminary data.</text>
</comment>
<dbReference type="InterPro" id="IPR025877">
    <property type="entry name" value="MobA-like_NTP_Trfase"/>
</dbReference>
<dbReference type="Gene3D" id="3.90.550.10">
    <property type="entry name" value="Spore Coat Polysaccharide Biosynthesis Protein SpsA, Chain A"/>
    <property type="match status" value="1"/>
</dbReference>